<reference evidence="2" key="1">
    <citation type="submission" date="2019-12" db="EMBL/GenBank/DDBJ databases">
        <title>Genome sequencing and annotation of Brassica cretica.</title>
        <authorList>
            <person name="Studholme D.J."/>
            <person name="Sarris P."/>
        </authorList>
    </citation>
    <scope>NUCLEOTIDE SEQUENCE</scope>
    <source>
        <strain evidence="2">PFS-109/04</strain>
        <tissue evidence="2">Leaf</tissue>
    </source>
</reference>
<feature type="region of interest" description="Disordered" evidence="1">
    <location>
        <begin position="630"/>
        <end position="658"/>
    </location>
</feature>
<protein>
    <submittedName>
        <fullName evidence="2">Uncharacterized protein</fullName>
    </submittedName>
</protein>
<evidence type="ECO:0000313" key="3">
    <source>
        <dbReference type="Proteomes" id="UP000712600"/>
    </source>
</evidence>
<feature type="compositionally biased region" description="Basic and acidic residues" evidence="1">
    <location>
        <begin position="13"/>
        <end position="24"/>
    </location>
</feature>
<sequence length="725" mass="82355">MSFGGSHWCRSLPDYEHRSTDPSLKRSTGSPGHRSMAPTESTASCNVVKILSHEEFIEKHPHPPSPVYVRIDRHADTPIDRQADADIDRQPPASIDRRAPITYRVQMLKIDVARLTALRPKPKSSGNPPKEKKGKIKKPQTSSRRINDPGIIAACHCGAEYETKYSASIETHTATSIDSAHKKSTDTPKEESVDSSPDDWENDCFNPIMAVYDAPPKTPDDLPEIQAQVETYSLLAEACGKGTRFSRISEAIDREIRESIDGAKKKSFDVNMPPSIDRRPEFGRRAFDLFGARKFYWEDKDEYGIYRDDQGCARDMDGHIISVSKEEIINLMERASRDEQSYICLPEHASSFTPTKLLPEIYTKDEINEMFYGVCGAQEKYESDFQMKFDGVYHPLNDSIGWLITCMEEMRKDIAKIQQATDVFRHTSIDRRHHASIDSRLPTSIDQRLPASVDNNPPHSPPMKSQQDFHNREEIDQLVEEIYRALDTTENRLDGRCDDIYFPIDLSLSALTFKIKAMQGELVGIQSYIARRPETSASMDRRNNISTDIHRQTSVDDATNRGRLVPKVTSDMSDTHYHGEEISADTYITLRRHQFNLKSLGDRLQRMENTTATMTEKCRRGDEAMRDFTGLGIMGSNSTNKSGRPKWAPIKDMGRDMSRPTTRIDLEEGVAEVAMIAQQEAEIAEMARRSRSRLAIKEGEESRRGLVENPRESFTFTSIFLSSHF</sequence>
<evidence type="ECO:0000256" key="1">
    <source>
        <dbReference type="SAM" id="MobiDB-lite"/>
    </source>
</evidence>
<feature type="compositionally biased region" description="Basic and acidic residues" evidence="1">
    <location>
        <begin position="179"/>
        <end position="192"/>
    </location>
</feature>
<feature type="region of interest" description="Disordered" evidence="1">
    <location>
        <begin position="114"/>
        <end position="149"/>
    </location>
</feature>
<organism evidence="2 3">
    <name type="scientific">Brassica cretica</name>
    <name type="common">Mustard</name>
    <dbReference type="NCBI Taxonomy" id="69181"/>
    <lineage>
        <taxon>Eukaryota</taxon>
        <taxon>Viridiplantae</taxon>
        <taxon>Streptophyta</taxon>
        <taxon>Embryophyta</taxon>
        <taxon>Tracheophyta</taxon>
        <taxon>Spermatophyta</taxon>
        <taxon>Magnoliopsida</taxon>
        <taxon>eudicotyledons</taxon>
        <taxon>Gunneridae</taxon>
        <taxon>Pentapetalae</taxon>
        <taxon>rosids</taxon>
        <taxon>malvids</taxon>
        <taxon>Brassicales</taxon>
        <taxon>Brassicaceae</taxon>
        <taxon>Brassiceae</taxon>
        <taxon>Brassica</taxon>
    </lineage>
</organism>
<feature type="compositionally biased region" description="Polar residues" evidence="1">
    <location>
        <begin position="453"/>
        <end position="466"/>
    </location>
</feature>
<feature type="region of interest" description="Disordered" evidence="1">
    <location>
        <begin position="435"/>
        <end position="469"/>
    </location>
</feature>
<evidence type="ECO:0000313" key="2">
    <source>
        <dbReference type="EMBL" id="KAF3555204.1"/>
    </source>
</evidence>
<proteinExistence type="predicted"/>
<dbReference type="EMBL" id="QGKX02000996">
    <property type="protein sequence ID" value="KAF3555204.1"/>
    <property type="molecule type" value="Genomic_DNA"/>
</dbReference>
<feature type="region of interest" description="Disordered" evidence="1">
    <location>
        <begin position="174"/>
        <end position="199"/>
    </location>
</feature>
<accession>A0A8S9QQT1</accession>
<feature type="region of interest" description="Disordered" evidence="1">
    <location>
        <begin position="11"/>
        <end position="42"/>
    </location>
</feature>
<gene>
    <name evidence="2" type="ORF">F2Q69_00013470</name>
</gene>
<dbReference type="AlphaFoldDB" id="A0A8S9QQT1"/>
<dbReference type="Proteomes" id="UP000712600">
    <property type="component" value="Unassembled WGS sequence"/>
</dbReference>
<name>A0A8S9QQT1_BRACR</name>
<comment type="caution">
    <text evidence="2">The sequence shown here is derived from an EMBL/GenBank/DDBJ whole genome shotgun (WGS) entry which is preliminary data.</text>
</comment>